<evidence type="ECO:0000313" key="2">
    <source>
        <dbReference type="EMBL" id="MCT7360661.1"/>
    </source>
</evidence>
<evidence type="ECO:0000313" key="3">
    <source>
        <dbReference type="Proteomes" id="UP001147830"/>
    </source>
</evidence>
<sequence>MLFILIGSFFLIAGVLSINFEGLTQLLKEQDQAQWTKLGSPAGSSFIDLGKTLGMFSWVLNQGYESSESLEVKKRGRSDFKKAIIARRLLLSGSALLIIGFFAALTGV</sequence>
<gene>
    <name evidence="2" type="ORF">NYR02_16695</name>
</gene>
<evidence type="ECO:0000256" key="1">
    <source>
        <dbReference type="SAM" id="Phobius"/>
    </source>
</evidence>
<dbReference type="AlphaFoldDB" id="A0A9X3AJP6"/>
<protein>
    <submittedName>
        <fullName evidence="2">Uncharacterized protein</fullName>
    </submittedName>
</protein>
<feature type="transmembrane region" description="Helical" evidence="1">
    <location>
        <begin position="85"/>
        <end position="105"/>
    </location>
</feature>
<keyword evidence="1" id="KW-1133">Transmembrane helix</keyword>
<accession>A0A9X3AJP6</accession>
<keyword evidence="3" id="KW-1185">Reference proteome</keyword>
<organism evidence="2 3">
    <name type="scientific">Thalassolituus pacificus</name>
    <dbReference type="NCBI Taxonomy" id="2975440"/>
    <lineage>
        <taxon>Bacteria</taxon>
        <taxon>Pseudomonadati</taxon>
        <taxon>Pseudomonadota</taxon>
        <taxon>Gammaproteobacteria</taxon>
        <taxon>Oceanospirillales</taxon>
        <taxon>Oceanospirillaceae</taxon>
        <taxon>Thalassolituus</taxon>
    </lineage>
</organism>
<keyword evidence="1" id="KW-0472">Membrane</keyword>
<reference evidence="2" key="2">
    <citation type="submission" date="2022-08" db="EMBL/GenBank/DDBJ databases">
        <authorList>
            <person name="Dong C."/>
        </authorList>
    </citation>
    <scope>NUCLEOTIDE SEQUENCE</scope>
    <source>
        <strain evidence="2">59MF3M-4</strain>
    </source>
</reference>
<name>A0A9X3AJP6_9GAMM</name>
<keyword evidence="1" id="KW-0812">Transmembrane</keyword>
<comment type="caution">
    <text evidence="2">The sequence shown here is derived from an EMBL/GenBank/DDBJ whole genome shotgun (WGS) entry which is preliminary data.</text>
</comment>
<proteinExistence type="predicted"/>
<dbReference type="EMBL" id="JAOANI010000028">
    <property type="protein sequence ID" value="MCT7360661.1"/>
    <property type="molecule type" value="Genomic_DNA"/>
</dbReference>
<dbReference type="RefSeq" id="WP_260977490.1">
    <property type="nucleotide sequence ID" value="NZ_JAOANI010000028.1"/>
</dbReference>
<dbReference type="Proteomes" id="UP001147830">
    <property type="component" value="Unassembled WGS sequence"/>
</dbReference>
<reference evidence="2" key="1">
    <citation type="journal article" date="2022" name="Front. Microbiol.">
        <title>Genome-based taxonomic rearrangement of Oceanobacter-related bacteria including the description of Thalassolituus hydrocarbonoclasticus sp. nov. and Thalassolituus pacificus sp. nov. and emended description of the genus Thalassolituus.</title>
        <authorList>
            <person name="Dong C."/>
            <person name="Wei L."/>
            <person name="Wang J."/>
            <person name="Lai Q."/>
            <person name="Huang Z."/>
            <person name="Shao Z."/>
        </authorList>
    </citation>
    <scope>NUCLEOTIDE SEQUENCE</scope>
    <source>
        <strain evidence="2">59MF3M-4</strain>
    </source>
</reference>